<keyword evidence="2" id="KW-1185">Reference proteome</keyword>
<dbReference type="OrthoDB" id="1424717at2"/>
<organism evidence="1 2">
    <name type="scientific">Filimonas effusa</name>
    <dbReference type="NCBI Taxonomy" id="2508721"/>
    <lineage>
        <taxon>Bacteria</taxon>
        <taxon>Pseudomonadati</taxon>
        <taxon>Bacteroidota</taxon>
        <taxon>Chitinophagia</taxon>
        <taxon>Chitinophagales</taxon>
        <taxon>Chitinophagaceae</taxon>
        <taxon>Filimonas</taxon>
    </lineage>
</organism>
<gene>
    <name evidence="1" type="ORF">ESB13_20275</name>
</gene>
<comment type="caution">
    <text evidence="1">The sequence shown here is derived from an EMBL/GenBank/DDBJ whole genome shotgun (WGS) entry which is preliminary data.</text>
</comment>
<dbReference type="Proteomes" id="UP000290545">
    <property type="component" value="Unassembled WGS sequence"/>
</dbReference>
<evidence type="ECO:0000313" key="1">
    <source>
        <dbReference type="EMBL" id="RXK81275.1"/>
    </source>
</evidence>
<accession>A0A4Q1D2I6</accession>
<reference evidence="1 2" key="1">
    <citation type="submission" date="2019-01" db="EMBL/GenBank/DDBJ databases">
        <title>Filimonas sp. strain TTM-71.</title>
        <authorList>
            <person name="Chen W.-M."/>
        </authorList>
    </citation>
    <scope>NUCLEOTIDE SEQUENCE [LARGE SCALE GENOMIC DNA]</scope>
    <source>
        <strain evidence="1 2">TTM-71</strain>
    </source>
</reference>
<dbReference type="RefSeq" id="WP_129005529.1">
    <property type="nucleotide sequence ID" value="NZ_SDHZ01000004.1"/>
</dbReference>
<dbReference type="AlphaFoldDB" id="A0A4Q1D2I6"/>
<protein>
    <submittedName>
        <fullName evidence="1">Uncharacterized protein</fullName>
    </submittedName>
</protein>
<evidence type="ECO:0000313" key="2">
    <source>
        <dbReference type="Proteomes" id="UP000290545"/>
    </source>
</evidence>
<proteinExistence type="predicted"/>
<name>A0A4Q1D2I6_9BACT</name>
<sequence>MAENLESNESLSSQIKKSIIEKNLDTGLDYAELGLDSFIADGVLKEIPIVKTIMGFAGTGLKIKEAFFAKKILTFLSTFHAGKLSDEKMVDFRIRMEDDQKYREEVLEIVMVYIDRFMEVKQAEIFANLFQAHLNGRIEWDFLRTLLFSLQQLNVGALPELVKISEQAAKSANTRGFVIEMHAPNTYISALVAAGLGQQVGNYVKGNRAAFFLYRYGILADINYELTVDQAKNMN</sequence>
<dbReference type="EMBL" id="SDHZ01000004">
    <property type="protein sequence ID" value="RXK81275.1"/>
    <property type="molecule type" value="Genomic_DNA"/>
</dbReference>